<evidence type="ECO:0000313" key="2">
    <source>
        <dbReference type="EMBL" id="BDZ50580.1"/>
    </source>
</evidence>
<dbReference type="RefSeq" id="WP_286343563.1">
    <property type="nucleotide sequence ID" value="NZ_AP027732.1"/>
</dbReference>
<organism evidence="2 3">
    <name type="scientific">Frondihabitans sucicola</name>
    <dbReference type="NCBI Taxonomy" id="1268041"/>
    <lineage>
        <taxon>Bacteria</taxon>
        <taxon>Bacillati</taxon>
        <taxon>Actinomycetota</taxon>
        <taxon>Actinomycetes</taxon>
        <taxon>Micrococcales</taxon>
        <taxon>Microbacteriaceae</taxon>
        <taxon>Frondihabitans</taxon>
    </lineage>
</organism>
<sequence length="236" mass="25038">MLDTLRAEAAAMDELTASCPVPTPQVVAIGEPGEGYPLPWSVQTWLPGETATPEGLAGSPQFAGDLTGLVLALRGADTRGRRFDSGGRGGLLADHDFWVERCFAESEGLVDVAGARALWRSVRDLPAPSTLTMNHRDLIPANLLVEGERLLGVLDGGGFAPADPALDLVAGWHLLDAAARDVFRSGVGGDDAEWRRGAGWALEQAMGLVWYYRESNPAASALGLSTVRRLLEAPEL</sequence>
<dbReference type="InterPro" id="IPR011009">
    <property type="entry name" value="Kinase-like_dom_sf"/>
</dbReference>
<keyword evidence="3" id="KW-1185">Reference proteome</keyword>
<feature type="domain" description="Aminoglycoside phosphotransferase" evidence="1">
    <location>
        <begin position="3"/>
        <end position="200"/>
    </location>
</feature>
<dbReference type="EMBL" id="AP027732">
    <property type="protein sequence ID" value="BDZ50580.1"/>
    <property type="molecule type" value="Genomic_DNA"/>
</dbReference>
<evidence type="ECO:0000313" key="3">
    <source>
        <dbReference type="Proteomes" id="UP001321486"/>
    </source>
</evidence>
<dbReference type="Gene3D" id="3.90.1200.10">
    <property type="match status" value="1"/>
</dbReference>
<evidence type="ECO:0000259" key="1">
    <source>
        <dbReference type="Pfam" id="PF01636"/>
    </source>
</evidence>
<proteinExistence type="predicted"/>
<dbReference type="Pfam" id="PF01636">
    <property type="entry name" value="APH"/>
    <property type="match status" value="1"/>
</dbReference>
<name>A0ABN6Y3X5_9MICO</name>
<dbReference type="SUPFAM" id="SSF56112">
    <property type="entry name" value="Protein kinase-like (PK-like)"/>
    <property type="match status" value="1"/>
</dbReference>
<protein>
    <submittedName>
        <fullName evidence="2">Phosphotransferase</fullName>
    </submittedName>
</protein>
<dbReference type="InterPro" id="IPR002575">
    <property type="entry name" value="Aminoglycoside_PTrfase"/>
</dbReference>
<accession>A0ABN6Y3X5</accession>
<dbReference type="Proteomes" id="UP001321486">
    <property type="component" value="Chromosome"/>
</dbReference>
<reference evidence="3" key="1">
    <citation type="journal article" date="2019" name="Int. J. Syst. Evol. Microbiol.">
        <title>The Global Catalogue of Microorganisms (GCM) 10K type strain sequencing project: providing services to taxonomists for standard genome sequencing and annotation.</title>
        <authorList>
            <consortium name="The Broad Institute Genomics Platform"/>
            <consortium name="The Broad Institute Genome Sequencing Center for Infectious Disease"/>
            <person name="Wu L."/>
            <person name="Ma J."/>
        </authorList>
    </citation>
    <scope>NUCLEOTIDE SEQUENCE [LARGE SCALE GENOMIC DNA]</scope>
    <source>
        <strain evidence="3">NBRC 108728</strain>
    </source>
</reference>
<gene>
    <name evidence="2" type="ORF">GCM10025867_28210</name>
</gene>